<reference evidence="8" key="1">
    <citation type="submission" date="2022-04" db="UniProtKB">
        <authorList>
            <consortium name="RefSeq"/>
        </authorList>
    </citation>
    <scope>IDENTIFICATION</scope>
    <source>
        <strain evidence="8 9">J_2021</strain>
        <tissue evidence="8 9">Erythrocytes</tissue>
    </source>
</reference>
<dbReference type="Bgee" id="108718818">
    <property type="expression patterns" value="Expressed in stomach and 12 other cell types or tissues"/>
</dbReference>
<dbReference type="SUPFAM" id="SSF54117">
    <property type="entry name" value="Interleukin 8-like chemokines"/>
    <property type="match status" value="1"/>
</dbReference>
<dbReference type="GO" id="GO:0008009">
    <property type="term" value="F:chemokine activity"/>
    <property type="evidence" value="ECO:0007669"/>
    <property type="project" value="InterPro"/>
</dbReference>
<protein>
    <recommendedName>
        <fullName evidence="4">C-C motif chemokine</fullName>
    </recommendedName>
</protein>
<comment type="subcellular location">
    <subcellularLocation>
        <location evidence="4">Secreted</location>
    </subcellularLocation>
</comment>
<dbReference type="PaxDb" id="8355-A0A1L8I3Q5"/>
<keyword evidence="7" id="KW-1185">Reference proteome</keyword>
<dbReference type="KEGG" id="xla:108718818"/>
<dbReference type="GO" id="GO:0006955">
    <property type="term" value="P:immune response"/>
    <property type="evidence" value="ECO:0007669"/>
    <property type="project" value="InterPro"/>
</dbReference>
<feature type="region of interest" description="Disordered" evidence="5">
    <location>
        <begin position="91"/>
        <end position="120"/>
    </location>
</feature>
<proteinExistence type="inferred from homology"/>
<gene>
    <name evidence="8 9" type="primary">LOC108718818</name>
</gene>
<dbReference type="AlphaFoldDB" id="A0A1L8I3Q5"/>
<keyword evidence="2 4" id="KW-0202">Cytokine</keyword>
<dbReference type="STRING" id="8355.A0A1L8I3Q5"/>
<evidence type="ECO:0000256" key="5">
    <source>
        <dbReference type="SAM" id="MobiDB-lite"/>
    </source>
</evidence>
<evidence type="ECO:0000313" key="8">
    <source>
        <dbReference type="RefSeq" id="XP_018122786.1"/>
    </source>
</evidence>
<evidence type="ECO:0000256" key="1">
    <source>
        <dbReference type="ARBA" id="ARBA00010868"/>
    </source>
</evidence>
<keyword evidence="4" id="KW-0145">Chemotaxis</keyword>
<feature type="signal peptide" evidence="4">
    <location>
        <begin position="1"/>
        <end position="23"/>
    </location>
</feature>
<dbReference type="InterPro" id="IPR000827">
    <property type="entry name" value="Chemokine_CC_CS"/>
</dbReference>
<keyword evidence="4" id="KW-0732">Signal</keyword>
<dbReference type="RefSeq" id="XP_041426287.1">
    <property type="nucleotide sequence ID" value="XM_041570353.1"/>
</dbReference>
<dbReference type="SMART" id="SM00199">
    <property type="entry name" value="SCY"/>
    <property type="match status" value="1"/>
</dbReference>
<organism evidence="8">
    <name type="scientific">Xenopus laevis</name>
    <name type="common">African clawed frog</name>
    <dbReference type="NCBI Taxonomy" id="8355"/>
    <lineage>
        <taxon>Eukaryota</taxon>
        <taxon>Metazoa</taxon>
        <taxon>Chordata</taxon>
        <taxon>Craniata</taxon>
        <taxon>Vertebrata</taxon>
        <taxon>Euteleostomi</taxon>
        <taxon>Amphibia</taxon>
        <taxon>Batrachia</taxon>
        <taxon>Anura</taxon>
        <taxon>Pipoidea</taxon>
        <taxon>Pipidae</taxon>
        <taxon>Xenopodinae</taxon>
        <taxon>Xenopus</taxon>
        <taxon>Xenopus</taxon>
    </lineage>
</organism>
<keyword evidence="4" id="KW-0964">Secreted</keyword>
<dbReference type="InterPro" id="IPR036048">
    <property type="entry name" value="Interleukin_8-like_sf"/>
</dbReference>
<dbReference type="Pfam" id="PF00048">
    <property type="entry name" value="IL8"/>
    <property type="match status" value="1"/>
</dbReference>
<dbReference type="CDD" id="cd00272">
    <property type="entry name" value="Chemokine_CC"/>
    <property type="match status" value="1"/>
</dbReference>
<evidence type="ECO:0000256" key="2">
    <source>
        <dbReference type="ARBA" id="ARBA00022514"/>
    </source>
</evidence>
<sequence>MRPIWTLLPLAVLVVLLCDTVYMQGTGNIVADCCLRTSDKRIPLGAVRAYQIQSQNNGCPKNAVVFITKTNKQLCSTQGLKWVNKLMQKLDKLGKKSGKKKNTARGAGERRNRGDPPTHG</sequence>
<evidence type="ECO:0000259" key="6">
    <source>
        <dbReference type="SMART" id="SM00199"/>
    </source>
</evidence>
<accession>A0A1L8I3Q5</accession>
<feature type="domain" description="Chemokine interleukin-8-like" evidence="6">
    <location>
        <begin position="30"/>
        <end position="90"/>
    </location>
</feature>
<dbReference type="OMA" id="CCLRTSK"/>
<feature type="chain" id="PRO_5044514318" description="C-C motif chemokine" evidence="4">
    <location>
        <begin position="24"/>
        <end position="120"/>
    </location>
</feature>
<dbReference type="InterPro" id="IPR001811">
    <property type="entry name" value="Chemokine_IL8-like_dom"/>
</dbReference>
<name>A0A1L8I3Q5_XENLA</name>
<evidence type="ECO:0000256" key="3">
    <source>
        <dbReference type="ARBA" id="ARBA00023157"/>
    </source>
</evidence>
<dbReference type="OrthoDB" id="9909116at2759"/>
<feature type="compositionally biased region" description="Basic and acidic residues" evidence="5">
    <location>
        <begin position="107"/>
        <end position="120"/>
    </location>
</feature>
<dbReference type="PROSITE" id="PS00472">
    <property type="entry name" value="SMALL_CYTOKINES_CC"/>
    <property type="match status" value="1"/>
</dbReference>
<evidence type="ECO:0000313" key="9">
    <source>
        <dbReference type="RefSeq" id="XP_041426287.1"/>
    </source>
</evidence>
<evidence type="ECO:0000256" key="4">
    <source>
        <dbReference type="RuleBase" id="RU361150"/>
    </source>
</evidence>
<dbReference type="PANTHER" id="PTHR12015">
    <property type="entry name" value="SMALL INDUCIBLE CYTOKINE A"/>
    <property type="match status" value="1"/>
</dbReference>
<dbReference type="RefSeq" id="XP_018122786.1">
    <property type="nucleotide sequence ID" value="XM_018267297.2"/>
</dbReference>
<dbReference type="GO" id="GO:0005615">
    <property type="term" value="C:extracellular space"/>
    <property type="evidence" value="ECO:0007669"/>
    <property type="project" value="UniProtKB-KW"/>
</dbReference>
<dbReference type="Gene3D" id="2.40.50.40">
    <property type="match status" value="1"/>
</dbReference>
<evidence type="ECO:0000313" key="7">
    <source>
        <dbReference type="Proteomes" id="UP000186698"/>
    </source>
</evidence>
<comment type="similarity">
    <text evidence="1 4">Belongs to the intercrine beta (chemokine CC) family.</text>
</comment>
<keyword evidence="3" id="KW-1015">Disulfide bond</keyword>
<dbReference type="GeneID" id="108718818"/>
<dbReference type="InterPro" id="IPR039809">
    <property type="entry name" value="Chemokine_b/g/d"/>
</dbReference>
<dbReference type="Proteomes" id="UP000186698">
    <property type="component" value="Chromosome 1L"/>
</dbReference>